<organism evidence="3 4">
    <name type="scientific">Dipteronia sinensis</name>
    <dbReference type="NCBI Taxonomy" id="43782"/>
    <lineage>
        <taxon>Eukaryota</taxon>
        <taxon>Viridiplantae</taxon>
        <taxon>Streptophyta</taxon>
        <taxon>Embryophyta</taxon>
        <taxon>Tracheophyta</taxon>
        <taxon>Spermatophyta</taxon>
        <taxon>Magnoliopsida</taxon>
        <taxon>eudicotyledons</taxon>
        <taxon>Gunneridae</taxon>
        <taxon>Pentapetalae</taxon>
        <taxon>rosids</taxon>
        <taxon>malvids</taxon>
        <taxon>Sapindales</taxon>
        <taxon>Sapindaceae</taxon>
        <taxon>Hippocastanoideae</taxon>
        <taxon>Acereae</taxon>
        <taxon>Dipteronia</taxon>
    </lineage>
</organism>
<dbReference type="Pfam" id="PF14392">
    <property type="entry name" value="zf-CCHC_4"/>
    <property type="match status" value="1"/>
</dbReference>
<evidence type="ECO:0000313" key="4">
    <source>
        <dbReference type="Proteomes" id="UP001281410"/>
    </source>
</evidence>
<feature type="domain" description="CCHC-type" evidence="2">
    <location>
        <begin position="129"/>
        <end position="144"/>
    </location>
</feature>
<protein>
    <recommendedName>
        <fullName evidence="2">CCHC-type domain-containing protein</fullName>
    </recommendedName>
</protein>
<evidence type="ECO:0000313" key="3">
    <source>
        <dbReference type="EMBL" id="KAK3204497.1"/>
    </source>
</evidence>
<dbReference type="GO" id="GO:0008270">
    <property type="term" value="F:zinc ion binding"/>
    <property type="evidence" value="ECO:0007669"/>
    <property type="project" value="UniProtKB-KW"/>
</dbReference>
<dbReference type="PANTHER" id="PTHR31286:SF167">
    <property type="entry name" value="OS09G0268800 PROTEIN"/>
    <property type="match status" value="1"/>
</dbReference>
<dbReference type="AlphaFoldDB" id="A0AAE0A5H3"/>
<accession>A0AAE0A5H3</accession>
<dbReference type="InterPro" id="IPR001878">
    <property type="entry name" value="Znf_CCHC"/>
</dbReference>
<sequence length="173" mass="20255">MFYFINQEDQNRVWQRVPWHFGNSLIVHEKPEGSSNISKLGFNKADFWVQIHDIHILYMNRRMAKWLAEQIGEAVEIPSESRECWGKFMKVKVQIDVAKPLKRWLRLRLGKSDEVIMVGLKYERLHEFCYACGMIGHGIKECQDGEARKVALEVSSTKFGSWLKALPFQKSKP</sequence>
<dbReference type="EMBL" id="JANJYJ010000006">
    <property type="protein sequence ID" value="KAK3204497.1"/>
    <property type="molecule type" value="Genomic_DNA"/>
</dbReference>
<dbReference type="PANTHER" id="PTHR31286">
    <property type="entry name" value="GLYCINE-RICH CELL WALL STRUCTURAL PROTEIN 1.8-LIKE"/>
    <property type="match status" value="1"/>
</dbReference>
<gene>
    <name evidence="3" type="ORF">Dsin_018543</name>
</gene>
<dbReference type="GO" id="GO:0003676">
    <property type="term" value="F:nucleic acid binding"/>
    <property type="evidence" value="ECO:0007669"/>
    <property type="project" value="InterPro"/>
</dbReference>
<keyword evidence="1" id="KW-0479">Metal-binding</keyword>
<dbReference type="InterPro" id="IPR025836">
    <property type="entry name" value="Zn_knuckle_CX2CX4HX4C"/>
</dbReference>
<keyword evidence="1" id="KW-0862">Zinc</keyword>
<evidence type="ECO:0000259" key="2">
    <source>
        <dbReference type="PROSITE" id="PS50158"/>
    </source>
</evidence>
<dbReference type="InterPro" id="IPR040256">
    <property type="entry name" value="At4g02000-like"/>
</dbReference>
<evidence type="ECO:0000256" key="1">
    <source>
        <dbReference type="PROSITE-ProRule" id="PRU00047"/>
    </source>
</evidence>
<dbReference type="Proteomes" id="UP001281410">
    <property type="component" value="Unassembled WGS sequence"/>
</dbReference>
<reference evidence="3" key="1">
    <citation type="journal article" date="2023" name="Plant J.">
        <title>Genome sequences and population genomics provide insights into the demographic history, inbreeding, and mutation load of two 'living fossil' tree species of Dipteronia.</title>
        <authorList>
            <person name="Feng Y."/>
            <person name="Comes H.P."/>
            <person name="Chen J."/>
            <person name="Zhu S."/>
            <person name="Lu R."/>
            <person name="Zhang X."/>
            <person name="Li P."/>
            <person name="Qiu J."/>
            <person name="Olsen K.M."/>
            <person name="Qiu Y."/>
        </authorList>
    </citation>
    <scope>NUCLEOTIDE SEQUENCE</scope>
    <source>
        <strain evidence="3">NBL</strain>
    </source>
</reference>
<dbReference type="PROSITE" id="PS50158">
    <property type="entry name" value="ZF_CCHC"/>
    <property type="match status" value="1"/>
</dbReference>
<name>A0AAE0A5H3_9ROSI</name>
<comment type="caution">
    <text evidence="3">The sequence shown here is derived from an EMBL/GenBank/DDBJ whole genome shotgun (WGS) entry which is preliminary data.</text>
</comment>
<keyword evidence="1" id="KW-0863">Zinc-finger</keyword>
<keyword evidence="4" id="KW-1185">Reference proteome</keyword>
<proteinExistence type="predicted"/>